<evidence type="ECO:0000313" key="2">
    <source>
        <dbReference type="Proteomes" id="UP000830671"/>
    </source>
</evidence>
<evidence type="ECO:0000313" key="1">
    <source>
        <dbReference type="EMBL" id="UQC80111.1"/>
    </source>
</evidence>
<reference evidence="1" key="1">
    <citation type="journal article" date="2021" name="Mol. Plant Microbe Interact.">
        <title>Complete Genome Sequence of the Plant-Pathogenic Fungus Colletotrichum lupini.</title>
        <authorList>
            <person name="Baroncelli R."/>
            <person name="Pensec F."/>
            <person name="Da Lio D."/>
            <person name="Boufleur T."/>
            <person name="Vicente I."/>
            <person name="Sarrocco S."/>
            <person name="Picot A."/>
            <person name="Baraldi E."/>
            <person name="Sukno S."/>
            <person name="Thon M."/>
            <person name="Le Floch G."/>
        </authorList>
    </citation>
    <scope>NUCLEOTIDE SEQUENCE</scope>
    <source>
        <strain evidence="1">IMI 504893</strain>
    </source>
</reference>
<protein>
    <submittedName>
        <fullName evidence="1">Uncharacterized protein</fullName>
    </submittedName>
</protein>
<name>A0A9Q8SNM6_9PEZI</name>
<proteinExistence type="predicted"/>
<dbReference type="EMBL" id="CP019475">
    <property type="protein sequence ID" value="UQC80111.1"/>
    <property type="molecule type" value="Genomic_DNA"/>
</dbReference>
<dbReference type="AlphaFoldDB" id="A0A9Q8SNM6"/>
<dbReference type="GeneID" id="73339609"/>
<accession>A0A9Q8SNM6</accession>
<organism evidence="1 2">
    <name type="scientific">Colletotrichum lupini</name>
    <dbReference type="NCBI Taxonomy" id="145971"/>
    <lineage>
        <taxon>Eukaryota</taxon>
        <taxon>Fungi</taxon>
        <taxon>Dikarya</taxon>
        <taxon>Ascomycota</taxon>
        <taxon>Pezizomycotina</taxon>
        <taxon>Sordariomycetes</taxon>
        <taxon>Hypocreomycetidae</taxon>
        <taxon>Glomerellales</taxon>
        <taxon>Glomerellaceae</taxon>
        <taxon>Colletotrichum</taxon>
        <taxon>Colletotrichum acutatum species complex</taxon>
    </lineage>
</organism>
<dbReference type="KEGG" id="clup:CLUP02_05593"/>
<sequence>MAAVTQAGGAFYTVKYLSPHQRYFSGMVSVPGTLDIYQNFVPSVDSSSHSCIREGKLFCVEAETLHIRGKSVVLELELPLTR</sequence>
<keyword evidence="2" id="KW-1185">Reference proteome</keyword>
<gene>
    <name evidence="1" type="ORF">CLUP02_05593</name>
</gene>
<dbReference type="RefSeq" id="XP_049141742.1">
    <property type="nucleotide sequence ID" value="XM_049284599.1"/>
</dbReference>
<dbReference type="Proteomes" id="UP000830671">
    <property type="component" value="Chromosome 3"/>
</dbReference>